<evidence type="ECO:0000256" key="3">
    <source>
        <dbReference type="ARBA" id="ARBA00023029"/>
    </source>
</evidence>
<feature type="active site" description="O-(5'-phospho-DNA)-tyrosine intermediate" evidence="6">
    <location>
        <position position="123"/>
    </location>
</feature>
<dbReference type="Pfam" id="PF00521">
    <property type="entry name" value="DNA_topoisoIV"/>
    <property type="match status" value="1"/>
</dbReference>
<keyword evidence="4 6" id="KW-0238">DNA-binding</keyword>
<evidence type="ECO:0000256" key="7">
    <source>
        <dbReference type="SAM" id="Coils"/>
    </source>
</evidence>
<organism evidence="10 11">
    <name type="scientific">Neolewinella lacunae</name>
    <dbReference type="NCBI Taxonomy" id="1517758"/>
    <lineage>
        <taxon>Bacteria</taxon>
        <taxon>Pseudomonadati</taxon>
        <taxon>Bacteroidota</taxon>
        <taxon>Saprospiria</taxon>
        <taxon>Saprospirales</taxon>
        <taxon>Lewinellaceae</taxon>
        <taxon>Neolewinella</taxon>
    </lineage>
</organism>
<keyword evidence="3 6" id="KW-0799">Topoisomerase</keyword>
<gene>
    <name evidence="10" type="ORF">H9S92_19160</name>
</gene>
<dbReference type="NCBIfam" id="NF009397">
    <property type="entry name" value="PRK12758.1"/>
    <property type="match status" value="1"/>
</dbReference>
<sequence length="877" mass="98513">MSNDTANNPGQAAGEENVTTLKGMYEDYFLDYASYVILERAVPTIEDGLKPVQRRILHALNEMHDGRYHKVANVIGQTMQYHPHGDAAIGDALVNMGQKDLLIDPQGNWGNTLTGDSAAASRYIEARLTKFATEVVFNPQTTNWQVSYDGRKREPINLPAKFPLLLAQGAEGIAVGLSTKILPHNFIEICRESIKILEGKKPKLFPDFPTGGTIDVGDYQWGKRGGKVKIRATIEKIDSKFIAIRELPYGMTTTSLIDTILKANDKGKIKIKKVQDNTAAEVEILIELAPGISPDVTIDALYAFTGCEQSVSPNACVIINGDKPHFVSVLDILEHTTHQTRELLKLELLIKKKELEEKLHFASLEKVFIQQRIYRDIEEAEDFPEVIDLIRAGLEKYFREPDQKATKGDKRIPLLRSITEEDIVRLTEIRIKRISKYNSFAADERIAALEAELKQVKHDLDHLTEFTIAWYQHLLDKYGKGRERRTKISSIEKVEVAAVAANNAKLYVDRKEGFVGMGLKKEEFVADCSDLDDVIVIRKDGKLMVTRIADKTFVGKDIIHVGIWKKGDERTTYNMIYLDGKTGRSMGKRFNVTAITRDREYELASPEKGSKLLYFSANPNGEAEIVNVLLSPASKARMKDFDFDFSELGIKGRSSTGNIVTRYPVRKISLKEAGKSTLGALKVWMDEVSGRLNQEERGVFLGGFDTGDLLLVLHKDGSYEREELDLARRYEPQNIFFIGKYDPQMVVSAVYFEGERGATLIKRFAIETSSAGQRFSFITDHKQTKCYLATVHPKPEVELAFRVGKETHTRVLDLTKFIDVKGWKSLGNKFYDGKLTGAKELNERYVPAGKDASPGKGQPKTVESGKLKPGDTIELDF</sequence>
<dbReference type="AlphaFoldDB" id="A0A923TAL0"/>
<protein>
    <submittedName>
        <fullName evidence="10">DNA gyrase/topoisomerase IV subunit A</fullName>
    </submittedName>
</protein>
<dbReference type="SMART" id="SM00434">
    <property type="entry name" value="TOP4c"/>
    <property type="match status" value="1"/>
</dbReference>
<dbReference type="Proteomes" id="UP000650081">
    <property type="component" value="Unassembled WGS sequence"/>
</dbReference>
<proteinExistence type="inferred from homology"/>
<evidence type="ECO:0000256" key="8">
    <source>
        <dbReference type="SAM" id="MobiDB-lite"/>
    </source>
</evidence>
<evidence type="ECO:0000259" key="9">
    <source>
        <dbReference type="PROSITE" id="PS52040"/>
    </source>
</evidence>
<dbReference type="PANTHER" id="PTHR43493">
    <property type="entry name" value="DNA GYRASE/TOPOISOMERASE SUBUNIT A"/>
    <property type="match status" value="1"/>
</dbReference>
<evidence type="ECO:0000313" key="11">
    <source>
        <dbReference type="Proteomes" id="UP000650081"/>
    </source>
</evidence>
<keyword evidence="5 6" id="KW-0413">Isomerase</keyword>
<dbReference type="Gene3D" id="1.10.268.10">
    <property type="entry name" value="Topoisomerase, domain 3"/>
    <property type="match status" value="1"/>
</dbReference>
<dbReference type="InterPro" id="IPR013758">
    <property type="entry name" value="Topo_IIA_A/C_ab"/>
</dbReference>
<keyword evidence="11" id="KW-1185">Reference proteome</keyword>
<dbReference type="InterPro" id="IPR013760">
    <property type="entry name" value="Topo_IIA-like_dom_sf"/>
</dbReference>
<dbReference type="EMBL" id="JACSIT010000152">
    <property type="protein sequence ID" value="MBC6996298.1"/>
    <property type="molecule type" value="Genomic_DNA"/>
</dbReference>
<feature type="domain" description="Topo IIA-type catalytic" evidence="9">
    <location>
        <begin position="42"/>
        <end position="460"/>
    </location>
</feature>
<dbReference type="GO" id="GO:0003677">
    <property type="term" value="F:DNA binding"/>
    <property type="evidence" value="ECO:0007669"/>
    <property type="project" value="UniProtKB-UniRule"/>
</dbReference>
<evidence type="ECO:0000256" key="5">
    <source>
        <dbReference type="ARBA" id="ARBA00023235"/>
    </source>
</evidence>
<evidence type="ECO:0000256" key="4">
    <source>
        <dbReference type="ARBA" id="ARBA00023125"/>
    </source>
</evidence>
<accession>A0A923TAL0</accession>
<feature type="coiled-coil region" evidence="7">
    <location>
        <begin position="345"/>
        <end position="372"/>
    </location>
</feature>
<reference evidence="10" key="1">
    <citation type="submission" date="2020-08" db="EMBL/GenBank/DDBJ databases">
        <title>Lewinella bacteria from marine environments.</title>
        <authorList>
            <person name="Zhong Y."/>
        </authorList>
    </citation>
    <scope>NUCLEOTIDE SEQUENCE</scope>
    <source>
        <strain evidence="10">KCTC 42187</strain>
    </source>
</reference>
<dbReference type="NCBIfam" id="NF007209">
    <property type="entry name" value="PRK09631.1"/>
    <property type="match status" value="1"/>
</dbReference>
<evidence type="ECO:0000256" key="1">
    <source>
        <dbReference type="ARBA" id="ARBA00000185"/>
    </source>
</evidence>
<evidence type="ECO:0000256" key="6">
    <source>
        <dbReference type="PROSITE-ProRule" id="PRU01384"/>
    </source>
</evidence>
<dbReference type="Gene3D" id="3.90.199.10">
    <property type="entry name" value="Topoisomerase II, domain 5"/>
    <property type="match status" value="1"/>
</dbReference>
<feature type="region of interest" description="Disordered" evidence="8">
    <location>
        <begin position="846"/>
        <end position="877"/>
    </location>
</feature>
<evidence type="ECO:0000256" key="2">
    <source>
        <dbReference type="ARBA" id="ARBA00008263"/>
    </source>
</evidence>
<dbReference type="RefSeq" id="WP_187468309.1">
    <property type="nucleotide sequence ID" value="NZ_JACSIT010000152.1"/>
</dbReference>
<dbReference type="GO" id="GO:0005737">
    <property type="term" value="C:cytoplasm"/>
    <property type="evidence" value="ECO:0007669"/>
    <property type="project" value="TreeGrafter"/>
</dbReference>
<evidence type="ECO:0000313" key="10">
    <source>
        <dbReference type="EMBL" id="MBC6996298.1"/>
    </source>
</evidence>
<dbReference type="Gene3D" id="3.30.1360.40">
    <property type="match status" value="1"/>
</dbReference>
<dbReference type="PANTHER" id="PTHR43493:SF5">
    <property type="entry name" value="DNA GYRASE SUBUNIT A, CHLOROPLASTIC_MITOCHONDRIAL"/>
    <property type="match status" value="1"/>
</dbReference>
<dbReference type="SUPFAM" id="SSF56719">
    <property type="entry name" value="Type II DNA topoisomerase"/>
    <property type="match status" value="1"/>
</dbReference>
<name>A0A923TAL0_9BACT</name>
<comment type="similarity">
    <text evidence="2">Belongs to the type II topoisomerase GyrA/ParC subunit family.</text>
</comment>
<dbReference type="InterPro" id="IPR013757">
    <property type="entry name" value="Topo_IIA_A_a_sf"/>
</dbReference>
<comment type="caution">
    <text evidence="10">The sequence shown here is derived from an EMBL/GenBank/DDBJ whole genome shotgun (WGS) entry which is preliminary data.</text>
</comment>
<dbReference type="GO" id="GO:0003918">
    <property type="term" value="F:DNA topoisomerase type II (double strand cut, ATP-hydrolyzing) activity"/>
    <property type="evidence" value="ECO:0007669"/>
    <property type="project" value="UniProtKB-EC"/>
</dbReference>
<keyword evidence="7" id="KW-0175">Coiled coil</keyword>
<dbReference type="GO" id="GO:0006265">
    <property type="term" value="P:DNA topological change"/>
    <property type="evidence" value="ECO:0007669"/>
    <property type="project" value="UniProtKB-UniRule"/>
</dbReference>
<dbReference type="PROSITE" id="PS52040">
    <property type="entry name" value="TOPO_IIA"/>
    <property type="match status" value="1"/>
</dbReference>
<dbReference type="InterPro" id="IPR050220">
    <property type="entry name" value="Type_II_DNA_Topoisomerases"/>
</dbReference>
<dbReference type="InterPro" id="IPR002205">
    <property type="entry name" value="Topo_IIA_dom_A"/>
</dbReference>
<comment type="catalytic activity">
    <reaction evidence="1 6">
        <text>ATP-dependent breakage, passage and rejoining of double-stranded DNA.</text>
        <dbReference type="EC" id="5.6.2.2"/>
    </reaction>
</comment>
<dbReference type="GO" id="GO:0005524">
    <property type="term" value="F:ATP binding"/>
    <property type="evidence" value="ECO:0007669"/>
    <property type="project" value="InterPro"/>
</dbReference>
<dbReference type="GO" id="GO:0009330">
    <property type="term" value="C:DNA topoisomerase type II (double strand cut, ATP-hydrolyzing) complex"/>
    <property type="evidence" value="ECO:0007669"/>
    <property type="project" value="TreeGrafter"/>
</dbReference>